<keyword evidence="9" id="KW-1185">Reference proteome</keyword>
<dbReference type="InterPro" id="IPR008909">
    <property type="entry name" value="DALR_anticod-bd"/>
</dbReference>
<evidence type="ECO:0000256" key="3">
    <source>
        <dbReference type="ARBA" id="ARBA00022741"/>
    </source>
</evidence>
<accession>A0A0B8NLL7</accession>
<evidence type="ECO:0000256" key="2">
    <source>
        <dbReference type="ARBA" id="ARBA00022598"/>
    </source>
</evidence>
<proteinExistence type="predicted"/>
<name>A0A0B8NLL7_9VIBR</name>
<reference evidence="8 9" key="2">
    <citation type="submission" date="2015-01" db="EMBL/GenBank/DDBJ databases">
        <authorList>
            <consortium name="NBRP consortium"/>
            <person name="Sawabe T."/>
            <person name="Meirelles P."/>
            <person name="Feng G."/>
            <person name="Sayaka M."/>
            <person name="Hattori M."/>
            <person name="Ohkuma M."/>
        </authorList>
    </citation>
    <scope>NUCLEOTIDE SEQUENCE [LARGE SCALE GENOMIC DNA]</scope>
    <source>
        <strain evidence="9">JCM 19231</strain>
    </source>
</reference>
<dbReference type="InterPro" id="IPR001278">
    <property type="entry name" value="Arg-tRNA-ligase"/>
</dbReference>
<feature type="domain" description="DALR anticodon binding" evidence="7">
    <location>
        <begin position="1"/>
        <end position="59"/>
    </location>
</feature>
<sequence>MCSYLFELAGQFSSFYEACPILVAEDEAVKQSRLQLAALTAKTIKQGLSLLGIETLERM</sequence>
<protein>
    <recommendedName>
        <fullName evidence="1">arginine--tRNA ligase</fullName>
        <ecNumber evidence="1">6.1.1.19</ecNumber>
    </recommendedName>
</protein>
<keyword evidence="5 8" id="KW-0030">Aminoacyl-tRNA synthetase</keyword>
<gene>
    <name evidence="8" type="ORF">JCM19231_2957</name>
</gene>
<reference evidence="8 9" key="1">
    <citation type="submission" date="2015-01" db="EMBL/GenBank/DDBJ databases">
        <title>Vibrio sp. C1 JCM 19231 whole genome shotgun sequence.</title>
        <authorList>
            <person name="Sawabe T."/>
            <person name="Meirelles P."/>
            <person name="Feng G."/>
            <person name="Sayaka M."/>
            <person name="Hattori M."/>
            <person name="Ohkuma M."/>
        </authorList>
    </citation>
    <scope>NUCLEOTIDE SEQUENCE [LARGE SCALE GENOMIC DNA]</scope>
    <source>
        <strain evidence="9">JCM 19231</strain>
    </source>
</reference>
<dbReference type="EMBL" id="BBRZ01000016">
    <property type="protein sequence ID" value="GAM55605.1"/>
    <property type="molecule type" value="Genomic_DNA"/>
</dbReference>
<keyword evidence="2 8" id="KW-0436">Ligase</keyword>
<evidence type="ECO:0000256" key="4">
    <source>
        <dbReference type="ARBA" id="ARBA00022840"/>
    </source>
</evidence>
<comment type="caution">
    <text evidence="8">The sequence shown here is derived from an EMBL/GenBank/DDBJ whole genome shotgun (WGS) entry which is preliminary data.</text>
</comment>
<dbReference type="InterPro" id="IPR009080">
    <property type="entry name" value="tRNAsynth_Ia_anticodon-bd"/>
</dbReference>
<dbReference type="Gene3D" id="1.10.730.10">
    <property type="entry name" value="Isoleucyl-tRNA Synthetase, Domain 1"/>
    <property type="match status" value="1"/>
</dbReference>
<evidence type="ECO:0000256" key="5">
    <source>
        <dbReference type="ARBA" id="ARBA00023146"/>
    </source>
</evidence>
<evidence type="ECO:0000256" key="1">
    <source>
        <dbReference type="ARBA" id="ARBA00012837"/>
    </source>
</evidence>
<evidence type="ECO:0000313" key="8">
    <source>
        <dbReference type="EMBL" id="GAM55605.1"/>
    </source>
</evidence>
<dbReference type="EC" id="6.1.1.19" evidence="1"/>
<evidence type="ECO:0000256" key="6">
    <source>
        <dbReference type="ARBA" id="ARBA00049339"/>
    </source>
</evidence>
<organism evidence="8 9">
    <name type="scientific">Vibrio ishigakensis</name>
    <dbReference type="NCBI Taxonomy" id="1481914"/>
    <lineage>
        <taxon>Bacteria</taxon>
        <taxon>Pseudomonadati</taxon>
        <taxon>Pseudomonadota</taxon>
        <taxon>Gammaproteobacteria</taxon>
        <taxon>Vibrionales</taxon>
        <taxon>Vibrionaceae</taxon>
        <taxon>Vibrio</taxon>
    </lineage>
</organism>
<evidence type="ECO:0000259" key="7">
    <source>
        <dbReference type="SMART" id="SM00836"/>
    </source>
</evidence>
<evidence type="ECO:0000313" key="9">
    <source>
        <dbReference type="Proteomes" id="UP000031671"/>
    </source>
</evidence>
<keyword evidence="3" id="KW-0547">Nucleotide-binding</keyword>
<dbReference type="AlphaFoldDB" id="A0A0B8NLL7"/>
<dbReference type="GO" id="GO:0006420">
    <property type="term" value="P:arginyl-tRNA aminoacylation"/>
    <property type="evidence" value="ECO:0007669"/>
    <property type="project" value="InterPro"/>
</dbReference>
<dbReference type="PANTHER" id="PTHR11956">
    <property type="entry name" value="ARGINYL-TRNA SYNTHETASE"/>
    <property type="match status" value="1"/>
</dbReference>
<dbReference type="GO" id="GO:0004814">
    <property type="term" value="F:arginine-tRNA ligase activity"/>
    <property type="evidence" value="ECO:0007669"/>
    <property type="project" value="UniProtKB-EC"/>
</dbReference>
<dbReference type="SUPFAM" id="SSF47323">
    <property type="entry name" value="Anticodon-binding domain of a subclass of class I aminoacyl-tRNA synthetases"/>
    <property type="match status" value="1"/>
</dbReference>
<comment type="catalytic activity">
    <reaction evidence="6">
        <text>tRNA(Arg) + L-arginine + ATP = L-arginyl-tRNA(Arg) + AMP + diphosphate</text>
        <dbReference type="Rhea" id="RHEA:20301"/>
        <dbReference type="Rhea" id="RHEA-COMP:9658"/>
        <dbReference type="Rhea" id="RHEA-COMP:9673"/>
        <dbReference type="ChEBI" id="CHEBI:30616"/>
        <dbReference type="ChEBI" id="CHEBI:32682"/>
        <dbReference type="ChEBI" id="CHEBI:33019"/>
        <dbReference type="ChEBI" id="CHEBI:78442"/>
        <dbReference type="ChEBI" id="CHEBI:78513"/>
        <dbReference type="ChEBI" id="CHEBI:456215"/>
        <dbReference type="EC" id="6.1.1.19"/>
    </reaction>
</comment>
<dbReference type="Pfam" id="PF05746">
    <property type="entry name" value="DALR_1"/>
    <property type="match status" value="1"/>
</dbReference>
<dbReference type="PANTHER" id="PTHR11956:SF5">
    <property type="entry name" value="ARGININE--TRNA LIGASE, CYTOPLASMIC"/>
    <property type="match status" value="1"/>
</dbReference>
<dbReference type="Proteomes" id="UP000031671">
    <property type="component" value="Unassembled WGS sequence"/>
</dbReference>
<dbReference type="SMART" id="SM00836">
    <property type="entry name" value="DALR_1"/>
    <property type="match status" value="1"/>
</dbReference>
<keyword evidence="4" id="KW-0067">ATP-binding</keyword>
<dbReference type="GO" id="GO:0005524">
    <property type="term" value="F:ATP binding"/>
    <property type="evidence" value="ECO:0007669"/>
    <property type="project" value="UniProtKB-KW"/>
</dbReference>